<dbReference type="Proteomes" id="UP000280935">
    <property type="component" value="Unassembled WGS sequence"/>
</dbReference>
<gene>
    <name evidence="1" type="ORF">EII35_13090</name>
</gene>
<protein>
    <submittedName>
        <fullName evidence="1">Uncharacterized protein</fullName>
    </submittedName>
</protein>
<dbReference type="EMBL" id="RQYT01000042">
    <property type="protein sequence ID" value="RRD48377.1"/>
    <property type="molecule type" value="Genomic_DNA"/>
</dbReference>
<organism evidence="1 2">
    <name type="scientific">Arachnia propionica</name>
    <dbReference type="NCBI Taxonomy" id="1750"/>
    <lineage>
        <taxon>Bacteria</taxon>
        <taxon>Bacillati</taxon>
        <taxon>Actinomycetota</taxon>
        <taxon>Actinomycetes</taxon>
        <taxon>Propionibacteriales</taxon>
        <taxon>Propionibacteriaceae</taxon>
        <taxon>Arachnia</taxon>
    </lineage>
</organism>
<proteinExistence type="predicted"/>
<reference evidence="1 2" key="1">
    <citation type="submission" date="2018-11" db="EMBL/GenBank/DDBJ databases">
        <title>Genomes From Bacteria Associated with the Canine Oral Cavity: a Test Case for Automated Genome-Based Taxonomic Assignment.</title>
        <authorList>
            <person name="Coil D.A."/>
            <person name="Jospin G."/>
            <person name="Darling A.E."/>
            <person name="Wallis C."/>
            <person name="Davis I.J."/>
            <person name="Harris S."/>
            <person name="Eisen J.A."/>
            <person name="Holcombe L.J."/>
            <person name="O'Flynn C."/>
        </authorList>
    </citation>
    <scope>NUCLEOTIDE SEQUENCE [LARGE SCALE GENOMIC DNA]</scope>
    <source>
        <strain evidence="1 2">OH2822_COT-296</strain>
    </source>
</reference>
<dbReference type="RefSeq" id="WP_125228912.1">
    <property type="nucleotide sequence ID" value="NZ_RQYT01000042.1"/>
</dbReference>
<dbReference type="AlphaFoldDB" id="A0A3P1WRI1"/>
<accession>A0A3P1WRI1</accession>
<dbReference type="OrthoDB" id="3723918at2"/>
<sequence length="196" mass="21673">MRAMKLYGIAIDDVRDIFGAPPERAEELGRVAAARFPAPPMKRRWGLFKRDPAMEIDPEQPLPTDVAALLAGEFIPPERLGQSWRILDAWLEELSAGHVSLSYDSLDGIEFDLARRGLPSTHSVRRLGERSLGIPLRDAPGMMTGYSHHSHAIATRDALATIDADTLQERTRDVVEPLLRFLEQLAAGADVVVIDS</sequence>
<name>A0A3P1WRI1_9ACTN</name>
<evidence type="ECO:0000313" key="2">
    <source>
        <dbReference type="Proteomes" id="UP000280935"/>
    </source>
</evidence>
<evidence type="ECO:0000313" key="1">
    <source>
        <dbReference type="EMBL" id="RRD48377.1"/>
    </source>
</evidence>
<comment type="caution">
    <text evidence="1">The sequence shown here is derived from an EMBL/GenBank/DDBJ whole genome shotgun (WGS) entry which is preliminary data.</text>
</comment>